<keyword evidence="4" id="KW-1185">Reference proteome</keyword>
<dbReference type="Pfam" id="PF08241">
    <property type="entry name" value="Methyltransf_11"/>
    <property type="match status" value="1"/>
</dbReference>
<dbReference type="SUPFAM" id="SSF53335">
    <property type="entry name" value="S-adenosyl-L-methionine-dependent methyltransferases"/>
    <property type="match status" value="1"/>
</dbReference>
<dbReference type="Gene3D" id="3.40.50.150">
    <property type="entry name" value="Vaccinia Virus protein VP39"/>
    <property type="match status" value="1"/>
</dbReference>
<name>A0A4R5CHM8_9ACTN</name>
<accession>A0A4R5CHM8</accession>
<evidence type="ECO:0000259" key="2">
    <source>
        <dbReference type="Pfam" id="PF08241"/>
    </source>
</evidence>
<dbReference type="EMBL" id="SMKU01000004">
    <property type="protein sequence ID" value="TDD96802.1"/>
    <property type="molecule type" value="Genomic_DNA"/>
</dbReference>
<dbReference type="PANTHER" id="PTHR43591:SF24">
    <property type="entry name" value="2-METHOXY-6-POLYPRENYL-1,4-BENZOQUINOL METHYLASE, MITOCHONDRIAL"/>
    <property type="match status" value="1"/>
</dbReference>
<keyword evidence="3" id="KW-0808">Transferase</keyword>
<dbReference type="Proteomes" id="UP000294513">
    <property type="component" value="Unassembled WGS sequence"/>
</dbReference>
<proteinExistence type="predicted"/>
<comment type="caution">
    <text evidence="3">The sequence shown here is derived from an EMBL/GenBank/DDBJ whole genome shotgun (WGS) entry which is preliminary data.</text>
</comment>
<reference evidence="3 4" key="1">
    <citation type="submission" date="2019-03" db="EMBL/GenBank/DDBJ databases">
        <title>Draft genome sequences of novel Actinobacteria.</title>
        <authorList>
            <person name="Sahin N."/>
            <person name="Ay H."/>
            <person name="Saygin H."/>
        </authorList>
    </citation>
    <scope>NUCLEOTIDE SEQUENCE [LARGE SCALE GENOMIC DNA]</scope>
    <source>
        <strain evidence="3 4">H3C3</strain>
    </source>
</reference>
<dbReference type="InterPro" id="IPR029063">
    <property type="entry name" value="SAM-dependent_MTases_sf"/>
</dbReference>
<gene>
    <name evidence="3" type="ORF">E1298_02130</name>
</gene>
<dbReference type="PANTHER" id="PTHR43591">
    <property type="entry name" value="METHYLTRANSFERASE"/>
    <property type="match status" value="1"/>
</dbReference>
<evidence type="ECO:0000256" key="1">
    <source>
        <dbReference type="SAM" id="MobiDB-lite"/>
    </source>
</evidence>
<dbReference type="AlphaFoldDB" id="A0A4R5CHM8"/>
<dbReference type="OrthoDB" id="9795634at2"/>
<keyword evidence="3" id="KW-0489">Methyltransferase</keyword>
<evidence type="ECO:0000313" key="4">
    <source>
        <dbReference type="Proteomes" id="UP000294513"/>
    </source>
</evidence>
<organism evidence="3 4">
    <name type="scientific">Actinomadura rubrisoli</name>
    <dbReference type="NCBI Taxonomy" id="2530368"/>
    <lineage>
        <taxon>Bacteria</taxon>
        <taxon>Bacillati</taxon>
        <taxon>Actinomycetota</taxon>
        <taxon>Actinomycetes</taxon>
        <taxon>Streptosporangiales</taxon>
        <taxon>Thermomonosporaceae</taxon>
        <taxon>Actinomadura</taxon>
    </lineage>
</organism>
<protein>
    <submittedName>
        <fullName evidence="3">Methyltransferase domain-containing protein</fullName>
    </submittedName>
</protein>
<feature type="region of interest" description="Disordered" evidence="1">
    <location>
        <begin position="206"/>
        <end position="345"/>
    </location>
</feature>
<feature type="compositionally biased region" description="Low complexity" evidence="1">
    <location>
        <begin position="228"/>
        <end position="253"/>
    </location>
</feature>
<dbReference type="CDD" id="cd02440">
    <property type="entry name" value="AdoMet_MTases"/>
    <property type="match status" value="1"/>
</dbReference>
<dbReference type="GO" id="GO:0032259">
    <property type="term" value="P:methylation"/>
    <property type="evidence" value="ECO:0007669"/>
    <property type="project" value="UniProtKB-KW"/>
</dbReference>
<evidence type="ECO:0000313" key="3">
    <source>
        <dbReference type="EMBL" id="TDD96802.1"/>
    </source>
</evidence>
<sequence length="345" mass="37344">MPRISPGDVTLTAEDLHRADPRIADLTEINKTMWSYGDYAKVAELLWPGAVRLVDQLGDQSGAAHLDIATGNGNVAVLTAGLGASVTGLDLTAEFFPDARRRATAQGSTVRFMEGDVERLPFPDRSFDTVTSAYGIQFAPRHRRAAAEVARVCKPEGVLGMCNWTPRSWTAHFHEVISDYFPAPPEFAGQPMRWGDERYLQRLLGDERGVRDVGPPRNRGSGQGAGPGTSSPSAGRDPPTSSWPTSRSSAARRSICRWTNGGRSGVRPSCWPVAAPSPSPRSGGDRAPPMPCPAPRGGRACRSSPAMEIPSTCLPPHWTPKRPRRRIGFATSFSRQDPLAYPKAH</sequence>
<feature type="domain" description="Methyltransferase type 11" evidence="2">
    <location>
        <begin position="66"/>
        <end position="159"/>
    </location>
</feature>
<dbReference type="GO" id="GO:0008757">
    <property type="term" value="F:S-adenosylmethionine-dependent methyltransferase activity"/>
    <property type="evidence" value="ECO:0007669"/>
    <property type="project" value="InterPro"/>
</dbReference>
<dbReference type="InterPro" id="IPR013216">
    <property type="entry name" value="Methyltransf_11"/>
</dbReference>